<organism evidence="2 3">
    <name type="scientific">Aldrovandia affinis</name>
    <dbReference type="NCBI Taxonomy" id="143900"/>
    <lineage>
        <taxon>Eukaryota</taxon>
        <taxon>Metazoa</taxon>
        <taxon>Chordata</taxon>
        <taxon>Craniata</taxon>
        <taxon>Vertebrata</taxon>
        <taxon>Euteleostomi</taxon>
        <taxon>Actinopterygii</taxon>
        <taxon>Neopterygii</taxon>
        <taxon>Teleostei</taxon>
        <taxon>Notacanthiformes</taxon>
        <taxon>Halosauridae</taxon>
        <taxon>Aldrovandia</taxon>
    </lineage>
</organism>
<protein>
    <submittedName>
        <fullName evidence="2">Uncharacterized protein</fullName>
    </submittedName>
</protein>
<feature type="region of interest" description="Disordered" evidence="1">
    <location>
        <begin position="1"/>
        <end position="38"/>
    </location>
</feature>
<evidence type="ECO:0000256" key="1">
    <source>
        <dbReference type="SAM" id="MobiDB-lite"/>
    </source>
</evidence>
<gene>
    <name evidence="2" type="ORF">AAFF_G00167030</name>
</gene>
<evidence type="ECO:0000313" key="3">
    <source>
        <dbReference type="Proteomes" id="UP001221898"/>
    </source>
</evidence>
<dbReference type="AlphaFoldDB" id="A0AAD7RM81"/>
<reference evidence="2" key="1">
    <citation type="journal article" date="2023" name="Science">
        <title>Genome structures resolve the early diversification of teleost fishes.</title>
        <authorList>
            <person name="Parey E."/>
            <person name="Louis A."/>
            <person name="Montfort J."/>
            <person name="Bouchez O."/>
            <person name="Roques C."/>
            <person name="Iampietro C."/>
            <person name="Lluch J."/>
            <person name="Castinel A."/>
            <person name="Donnadieu C."/>
            <person name="Desvignes T."/>
            <person name="Floi Bucao C."/>
            <person name="Jouanno E."/>
            <person name="Wen M."/>
            <person name="Mejri S."/>
            <person name="Dirks R."/>
            <person name="Jansen H."/>
            <person name="Henkel C."/>
            <person name="Chen W.J."/>
            <person name="Zahm M."/>
            <person name="Cabau C."/>
            <person name="Klopp C."/>
            <person name="Thompson A.W."/>
            <person name="Robinson-Rechavi M."/>
            <person name="Braasch I."/>
            <person name="Lecointre G."/>
            <person name="Bobe J."/>
            <person name="Postlethwait J.H."/>
            <person name="Berthelot C."/>
            <person name="Roest Crollius H."/>
            <person name="Guiguen Y."/>
        </authorList>
    </citation>
    <scope>NUCLEOTIDE SEQUENCE</scope>
    <source>
        <strain evidence="2">NC1722</strain>
    </source>
</reference>
<evidence type="ECO:0000313" key="2">
    <source>
        <dbReference type="EMBL" id="KAJ8386754.1"/>
    </source>
</evidence>
<keyword evidence="3" id="KW-1185">Reference proteome</keyword>
<comment type="caution">
    <text evidence="2">The sequence shown here is derived from an EMBL/GenBank/DDBJ whole genome shotgun (WGS) entry which is preliminary data.</text>
</comment>
<dbReference type="Proteomes" id="UP001221898">
    <property type="component" value="Unassembled WGS sequence"/>
</dbReference>
<accession>A0AAD7RM81</accession>
<sequence>MTVSTLAQCGFDSPRRGESRCRGRVAPGGPRDGCDVTDRSRGSWDLGLDIWPPSGDLPPLALTSNLTPAHHPHLISALPYTLEPIWRAVAPGPPVRLPGSGTAELAREREDVRANVWQAFLSGASSANDDGYFSKISA</sequence>
<name>A0AAD7RM81_9TELE</name>
<dbReference type="EMBL" id="JAINUG010000223">
    <property type="protein sequence ID" value="KAJ8386754.1"/>
    <property type="molecule type" value="Genomic_DNA"/>
</dbReference>
<proteinExistence type="predicted"/>